<dbReference type="Proteomes" id="UP000030765">
    <property type="component" value="Unassembled WGS sequence"/>
</dbReference>
<keyword evidence="2" id="KW-0378">Hydrolase</keyword>
<name>A0A084VIX9_ANOSI</name>
<dbReference type="EMBL" id="KE524855">
    <property type="protein sequence ID" value="KFB37923.1"/>
    <property type="molecule type" value="Genomic_DNA"/>
</dbReference>
<reference evidence="2 4" key="1">
    <citation type="journal article" date="2014" name="BMC Genomics">
        <title>Genome sequence of Anopheles sinensis provides insight into genetics basis of mosquito competence for malaria parasites.</title>
        <authorList>
            <person name="Zhou D."/>
            <person name="Zhang D."/>
            <person name="Ding G."/>
            <person name="Shi L."/>
            <person name="Hou Q."/>
            <person name="Ye Y."/>
            <person name="Xu Y."/>
            <person name="Zhou H."/>
            <person name="Xiong C."/>
            <person name="Li S."/>
            <person name="Yu J."/>
            <person name="Hong S."/>
            <person name="Yu X."/>
            <person name="Zou P."/>
            <person name="Chen C."/>
            <person name="Chang X."/>
            <person name="Wang W."/>
            <person name="Lv Y."/>
            <person name="Sun Y."/>
            <person name="Ma L."/>
            <person name="Shen B."/>
            <person name="Zhu C."/>
        </authorList>
    </citation>
    <scope>NUCLEOTIDE SEQUENCE [LARGE SCALE GENOMIC DNA]</scope>
</reference>
<gene>
    <name evidence="2" type="ORF">ZHAS_00005246</name>
</gene>
<organism evidence="2">
    <name type="scientific">Anopheles sinensis</name>
    <name type="common">Mosquito</name>
    <dbReference type="NCBI Taxonomy" id="74873"/>
    <lineage>
        <taxon>Eukaryota</taxon>
        <taxon>Metazoa</taxon>
        <taxon>Ecdysozoa</taxon>
        <taxon>Arthropoda</taxon>
        <taxon>Hexapoda</taxon>
        <taxon>Insecta</taxon>
        <taxon>Pterygota</taxon>
        <taxon>Neoptera</taxon>
        <taxon>Endopterygota</taxon>
        <taxon>Diptera</taxon>
        <taxon>Nematocera</taxon>
        <taxon>Culicoidea</taxon>
        <taxon>Culicidae</taxon>
        <taxon>Anophelinae</taxon>
        <taxon>Anopheles</taxon>
    </lineage>
</organism>
<dbReference type="VEuPathDB" id="VectorBase:ASIC005246"/>
<proteinExistence type="predicted"/>
<keyword evidence="2" id="KW-0547">Nucleotide-binding</keyword>
<dbReference type="GO" id="GO:0004386">
    <property type="term" value="F:helicase activity"/>
    <property type="evidence" value="ECO:0007669"/>
    <property type="project" value="UniProtKB-KW"/>
</dbReference>
<dbReference type="EMBL" id="ATLV01013414">
    <property type="status" value="NOT_ANNOTATED_CDS"/>
    <property type="molecule type" value="Genomic_DNA"/>
</dbReference>
<dbReference type="AlphaFoldDB" id="A0A084VIX9"/>
<keyword evidence="4" id="KW-1185">Reference proteome</keyword>
<feature type="region of interest" description="Disordered" evidence="1">
    <location>
        <begin position="1"/>
        <end position="32"/>
    </location>
</feature>
<evidence type="ECO:0000313" key="2">
    <source>
        <dbReference type="EMBL" id="KFB37923.1"/>
    </source>
</evidence>
<protein>
    <submittedName>
        <fullName evidence="2 3">DNA helicase UvrD</fullName>
    </submittedName>
</protein>
<evidence type="ECO:0000313" key="3">
    <source>
        <dbReference type="EnsemblMetazoa" id="ASIC005246-PA"/>
    </source>
</evidence>
<accession>A0A084VIX9</accession>
<keyword evidence="2" id="KW-0067">ATP-binding</keyword>
<reference evidence="3" key="2">
    <citation type="submission" date="2020-05" db="UniProtKB">
        <authorList>
            <consortium name="EnsemblMetazoa"/>
        </authorList>
    </citation>
    <scope>IDENTIFICATION</scope>
</reference>
<dbReference type="EnsemblMetazoa" id="ASIC005246-RA">
    <property type="protein sequence ID" value="ASIC005246-PA"/>
    <property type="gene ID" value="ASIC005246"/>
</dbReference>
<evidence type="ECO:0000313" key="4">
    <source>
        <dbReference type="Proteomes" id="UP000030765"/>
    </source>
</evidence>
<keyword evidence="2" id="KW-0347">Helicase</keyword>
<evidence type="ECO:0000256" key="1">
    <source>
        <dbReference type="SAM" id="MobiDB-lite"/>
    </source>
</evidence>
<sequence length="93" mass="10188">MAAPAPDRTKPYGATPNRTVQHPHRNKRSLLPPAYPKCTTVVAAAPDACPSRLPNVVPMPLLAFSRLVCRHLAPALSRFADPGVRTDLRQIRE</sequence>